<dbReference type="PROSITE" id="PS00629">
    <property type="entry name" value="IMP_1"/>
    <property type="match status" value="1"/>
</dbReference>
<evidence type="ECO:0000256" key="2">
    <source>
        <dbReference type="ARBA" id="ARBA00022723"/>
    </source>
</evidence>
<evidence type="ECO:0000256" key="5">
    <source>
        <dbReference type="ARBA" id="ARBA00042530"/>
    </source>
</evidence>
<keyword evidence="3" id="KW-0460">Magnesium</keyword>
<dbReference type="Gene3D" id="3.30.540.10">
    <property type="entry name" value="Fructose-1,6-Bisphosphatase, subunit A, domain 1"/>
    <property type="match status" value="1"/>
</dbReference>
<sequence>MTVHLDDARLTHLLAQGTGEILKGVRNVGALRGRNLGDAGDDLAQNWIARVLEQHRPEDGFLSEEMADNPERLEKNRVWIIDPLDGTKEFATGRQDWAVHIALVEDGLPTHAAVGLPDLGVVFSSAESRMVSGPYAKKIAVSHNRPPEVALHIARELGFETAAIGSAGAKAMHVLLGDYDAYIHAGGQYEWDSAAPVGVARAAGLHCSRLDGTALTYNNKDTYLPDILICRPELASEILSMAAAFHAEHGHY</sequence>
<evidence type="ECO:0000313" key="6">
    <source>
        <dbReference type="EMBL" id="MFC6146101.1"/>
    </source>
</evidence>
<dbReference type="RefSeq" id="WP_377000387.1">
    <property type="nucleotide sequence ID" value="NZ_JBHSQE010000003.1"/>
</dbReference>
<dbReference type="InterPro" id="IPR000760">
    <property type="entry name" value="Inositol_monophosphatase-like"/>
</dbReference>
<dbReference type="InterPro" id="IPR050725">
    <property type="entry name" value="CysQ/Inositol_MonoPase"/>
</dbReference>
<dbReference type="InterPro" id="IPR020583">
    <property type="entry name" value="Inositol_monoP_metal-BS"/>
</dbReference>
<accession>A0ABW1QC10</accession>
<dbReference type="Pfam" id="PF00459">
    <property type="entry name" value="Inositol_P"/>
    <property type="match status" value="1"/>
</dbReference>
<proteinExistence type="predicted"/>
<dbReference type="CDD" id="cd01638">
    <property type="entry name" value="CysQ"/>
    <property type="match status" value="1"/>
</dbReference>
<evidence type="ECO:0000313" key="7">
    <source>
        <dbReference type="Proteomes" id="UP001596244"/>
    </source>
</evidence>
<evidence type="ECO:0000256" key="3">
    <source>
        <dbReference type="ARBA" id="ARBA00022842"/>
    </source>
</evidence>
<comment type="caution">
    <text evidence="6">The sequence shown here is derived from an EMBL/GenBank/DDBJ whole genome shotgun (WGS) entry which is preliminary data.</text>
</comment>
<dbReference type="PANTHER" id="PTHR43028:SF5">
    <property type="entry name" value="3'(2'),5'-BISPHOSPHATE NUCLEOTIDASE 1"/>
    <property type="match status" value="1"/>
</dbReference>
<dbReference type="Proteomes" id="UP001596244">
    <property type="component" value="Unassembled WGS sequence"/>
</dbReference>
<reference evidence="7" key="1">
    <citation type="journal article" date="2019" name="Int. J. Syst. Evol. Microbiol.">
        <title>The Global Catalogue of Microorganisms (GCM) 10K type strain sequencing project: providing services to taxonomists for standard genome sequencing and annotation.</title>
        <authorList>
            <consortium name="The Broad Institute Genomics Platform"/>
            <consortium name="The Broad Institute Genome Sequencing Center for Infectious Disease"/>
            <person name="Wu L."/>
            <person name="Ma J."/>
        </authorList>
    </citation>
    <scope>NUCLEOTIDE SEQUENCE [LARGE SCALE GENOMIC DNA]</scope>
    <source>
        <strain evidence="7">CCUG 51943</strain>
    </source>
</reference>
<dbReference type="Gene3D" id="3.40.190.80">
    <property type="match status" value="1"/>
</dbReference>
<keyword evidence="2" id="KW-0479">Metal-binding</keyword>
<dbReference type="EMBL" id="JBHSQE010000003">
    <property type="protein sequence ID" value="MFC6146101.1"/>
    <property type="molecule type" value="Genomic_DNA"/>
</dbReference>
<keyword evidence="6" id="KW-0378">Hydrolase</keyword>
<gene>
    <name evidence="6" type="ORF">ACFPUZ_04695</name>
</gene>
<dbReference type="PANTHER" id="PTHR43028">
    <property type="entry name" value="3'(2'),5'-BISPHOSPHATE NUCLEOTIDASE 1"/>
    <property type="match status" value="1"/>
</dbReference>
<dbReference type="SUPFAM" id="SSF56655">
    <property type="entry name" value="Carbohydrate phosphatase"/>
    <property type="match status" value="1"/>
</dbReference>
<dbReference type="PRINTS" id="PR00377">
    <property type="entry name" value="IMPHPHTASES"/>
</dbReference>
<evidence type="ECO:0000256" key="4">
    <source>
        <dbReference type="ARBA" id="ARBA00041694"/>
    </source>
</evidence>
<keyword evidence="7" id="KW-1185">Reference proteome</keyword>
<organism evidence="6 7">
    <name type="scientific">Corynebacterium nasicanis</name>
    <dbReference type="NCBI Taxonomy" id="1448267"/>
    <lineage>
        <taxon>Bacteria</taxon>
        <taxon>Bacillati</taxon>
        <taxon>Actinomycetota</taxon>
        <taxon>Actinomycetes</taxon>
        <taxon>Mycobacteriales</taxon>
        <taxon>Corynebacteriaceae</taxon>
        <taxon>Corynebacterium</taxon>
    </lineage>
</organism>
<protein>
    <recommendedName>
        <fullName evidence="4">3'(2'),5-bisphosphonucleoside 3'(2')-phosphohydrolase</fullName>
    </recommendedName>
    <alternativeName>
        <fullName evidence="5">DPNPase</fullName>
    </alternativeName>
</protein>
<evidence type="ECO:0000256" key="1">
    <source>
        <dbReference type="ARBA" id="ARBA00001625"/>
    </source>
</evidence>
<name>A0ABW1QC10_9CORY</name>
<comment type="catalytic activity">
    <reaction evidence="1">
        <text>adenosine 3',5'-bisphosphate + H2O = AMP + phosphate</text>
        <dbReference type="Rhea" id="RHEA:10040"/>
        <dbReference type="ChEBI" id="CHEBI:15377"/>
        <dbReference type="ChEBI" id="CHEBI:43474"/>
        <dbReference type="ChEBI" id="CHEBI:58343"/>
        <dbReference type="ChEBI" id="CHEBI:456215"/>
        <dbReference type="EC" id="3.1.3.7"/>
    </reaction>
</comment>
<dbReference type="GO" id="GO:0008441">
    <property type="term" value="F:3'(2'),5'-bisphosphate nucleotidase activity"/>
    <property type="evidence" value="ECO:0007669"/>
    <property type="project" value="UniProtKB-EC"/>
</dbReference>